<evidence type="ECO:0000256" key="1">
    <source>
        <dbReference type="SAM" id="MobiDB-lite"/>
    </source>
</evidence>
<feature type="compositionally biased region" description="Low complexity" evidence="1">
    <location>
        <begin position="17"/>
        <end position="26"/>
    </location>
</feature>
<evidence type="ECO:0000313" key="3">
    <source>
        <dbReference type="Proteomes" id="UP000078599"/>
    </source>
</evidence>
<comment type="caution">
    <text evidence="2">The sequence shown here is derived from an EMBL/GenBank/DDBJ whole genome shotgun (WGS) entry which is preliminary data.</text>
</comment>
<dbReference type="Proteomes" id="UP000078599">
    <property type="component" value="Unassembled WGS sequence"/>
</dbReference>
<evidence type="ECO:0000313" key="2">
    <source>
        <dbReference type="EMBL" id="CQR28340.1"/>
    </source>
</evidence>
<accession>A0ABM9T4E5</accession>
<keyword evidence="3" id="KW-1185">Reference proteome</keyword>
<reference evidence="2 3" key="1">
    <citation type="submission" date="2015-03" db="EMBL/GenBank/DDBJ databases">
        <authorList>
            <person name="Regsiter A."/>
            <person name="william w."/>
        </authorList>
    </citation>
    <scope>NUCLEOTIDE SEQUENCE [LARGE SCALE GENOMIC DNA]</scope>
    <source>
        <strain evidence="2 3">CB1</strain>
    </source>
</reference>
<sequence length="154" mass="16453">MLRAEYHQPHPGHLGDASAAAQTHHPAAFRRSPRTVRARLSGPVAQDEQRQCRPGRAAGATQPHRVLSPARQAPSRPGAVQSRCRRSAAARLGLVALSLHRDKNHSINQGVAKTPSNPSPLPDAFLGQIGRLSLICVIFSLTPSESTPVAQGLH</sequence>
<dbReference type="EMBL" id="CTRI01000003">
    <property type="protein sequence ID" value="CQR28340.1"/>
    <property type="molecule type" value="Genomic_DNA"/>
</dbReference>
<name>A0ABM9T4E5_THIA3</name>
<organism evidence="2 3">
    <name type="scientific">Thiomonas arsenitoxydans (strain DSM 22701 / CIP 110005 / 3As)</name>
    <dbReference type="NCBI Taxonomy" id="426114"/>
    <lineage>
        <taxon>Bacteria</taxon>
        <taxon>Pseudomonadati</taxon>
        <taxon>Pseudomonadota</taxon>
        <taxon>Betaproteobacteria</taxon>
        <taxon>Burkholderiales</taxon>
        <taxon>Thiomonas</taxon>
    </lineage>
</organism>
<gene>
    <name evidence="2" type="ORF">THICB1_110394</name>
</gene>
<protein>
    <submittedName>
        <fullName evidence="2">Uncharacterized protein</fullName>
    </submittedName>
</protein>
<feature type="region of interest" description="Disordered" evidence="1">
    <location>
        <begin position="1"/>
        <end position="82"/>
    </location>
</feature>
<feature type="compositionally biased region" description="Basic residues" evidence="1">
    <location>
        <begin position="27"/>
        <end position="37"/>
    </location>
</feature>
<proteinExistence type="predicted"/>